<feature type="compositionally biased region" description="Low complexity" evidence="1">
    <location>
        <begin position="503"/>
        <end position="513"/>
    </location>
</feature>
<feature type="compositionally biased region" description="Polar residues" evidence="1">
    <location>
        <begin position="1013"/>
        <end position="1035"/>
    </location>
</feature>
<feature type="compositionally biased region" description="Polar residues" evidence="1">
    <location>
        <begin position="1440"/>
        <end position="1468"/>
    </location>
</feature>
<comment type="caution">
    <text evidence="2">The sequence shown here is derived from an EMBL/GenBank/DDBJ whole genome shotgun (WGS) entry which is preliminary data.</text>
</comment>
<feature type="compositionally biased region" description="Polar residues" evidence="1">
    <location>
        <begin position="340"/>
        <end position="357"/>
    </location>
</feature>
<feature type="compositionally biased region" description="Low complexity" evidence="1">
    <location>
        <begin position="405"/>
        <end position="415"/>
    </location>
</feature>
<evidence type="ECO:0000313" key="2">
    <source>
        <dbReference type="EMBL" id="KAG7177213.1"/>
    </source>
</evidence>
<feature type="compositionally biased region" description="Low complexity" evidence="1">
    <location>
        <begin position="521"/>
        <end position="534"/>
    </location>
</feature>
<evidence type="ECO:0000256" key="1">
    <source>
        <dbReference type="SAM" id="MobiDB-lite"/>
    </source>
</evidence>
<proteinExistence type="predicted"/>
<gene>
    <name evidence="2" type="ORF">Hamer_G000474</name>
</gene>
<dbReference type="EMBL" id="JAHLQT010002534">
    <property type="protein sequence ID" value="KAG7177213.1"/>
    <property type="molecule type" value="Genomic_DNA"/>
</dbReference>
<feature type="region of interest" description="Disordered" evidence="1">
    <location>
        <begin position="548"/>
        <end position="581"/>
    </location>
</feature>
<feature type="compositionally biased region" description="Polar residues" evidence="1">
    <location>
        <begin position="676"/>
        <end position="693"/>
    </location>
</feature>
<feature type="region of interest" description="Disordered" evidence="1">
    <location>
        <begin position="158"/>
        <end position="177"/>
    </location>
</feature>
<feature type="compositionally biased region" description="Low complexity" evidence="1">
    <location>
        <begin position="1340"/>
        <end position="1355"/>
    </location>
</feature>
<name>A0A8J5TU03_HOMAM</name>
<feature type="compositionally biased region" description="Polar residues" evidence="1">
    <location>
        <begin position="882"/>
        <end position="899"/>
    </location>
</feature>
<organism evidence="2 3">
    <name type="scientific">Homarus americanus</name>
    <name type="common">American lobster</name>
    <dbReference type="NCBI Taxonomy" id="6706"/>
    <lineage>
        <taxon>Eukaryota</taxon>
        <taxon>Metazoa</taxon>
        <taxon>Ecdysozoa</taxon>
        <taxon>Arthropoda</taxon>
        <taxon>Crustacea</taxon>
        <taxon>Multicrustacea</taxon>
        <taxon>Malacostraca</taxon>
        <taxon>Eumalacostraca</taxon>
        <taxon>Eucarida</taxon>
        <taxon>Decapoda</taxon>
        <taxon>Pleocyemata</taxon>
        <taxon>Astacidea</taxon>
        <taxon>Nephropoidea</taxon>
        <taxon>Nephropidae</taxon>
        <taxon>Homarus</taxon>
    </lineage>
</organism>
<feature type="compositionally biased region" description="Polar residues" evidence="1">
    <location>
        <begin position="641"/>
        <end position="655"/>
    </location>
</feature>
<keyword evidence="3" id="KW-1185">Reference proteome</keyword>
<feature type="compositionally biased region" description="Low complexity" evidence="1">
    <location>
        <begin position="594"/>
        <end position="604"/>
    </location>
</feature>
<feature type="region of interest" description="Disordered" evidence="1">
    <location>
        <begin position="594"/>
        <end position="629"/>
    </location>
</feature>
<feature type="compositionally biased region" description="Low complexity" evidence="1">
    <location>
        <begin position="944"/>
        <end position="1012"/>
    </location>
</feature>
<feature type="compositionally biased region" description="Polar residues" evidence="1">
    <location>
        <begin position="788"/>
        <end position="817"/>
    </location>
</feature>
<feature type="compositionally biased region" description="Low complexity" evidence="1">
    <location>
        <begin position="310"/>
        <end position="320"/>
    </location>
</feature>
<feature type="compositionally biased region" description="Polar residues" evidence="1">
    <location>
        <begin position="848"/>
        <end position="869"/>
    </location>
</feature>
<feature type="compositionally biased region" description="Low complexity" evidence="1">
    <location>
        <begin position="694"/>
        <end position="787"/>
    </location>
</feature>
<feature type="compositionally biased region" description="Low complexity" evidence="1">
    <location>
        <begin position="656"/>
        <end position="668"/>
    </location>
</feature>
<feature type="compositionally biased region" description="Pro residues" evidence="1">
    <location>
        <begin position="929"/>
        <end position="943"/>
    </location>
</feature>
<sequence length="1496" mass="162282">MFAGSWHDEEACISSTLMVSVLLKDQERQGTASPNTQNESIRRRVYNVAPSVSPSVHPLGLQSALIVCYTKLRQCAATISCNVAAISCMTILLLLGSWVEGEEDLPSDDVLQAVKLLQGASGQRRSVTRGREGSSDVEEEEDSLIQNVLQDFAKIRDTGDDRERPQSAKPSMPPQSTLRVLDVRVDASSNSIPMEKLVGADTSRNLRRQTASSSFSQRTGVAPGEEEQISTTFKKGRLGRVRVVTIKRPLGQVEAREEAHEDYDLSLFDPNNVYSFVDWGKRLDHHKTEDDTAASGSAKAKSTRTPQRRPTTLAPATLAAIPGAVTPSTPGGTSRPRFTPTRQRGTNNKISVASTTRPRVPARDRSGFTTRPHFKSVPRTRVTQQVTPTAVRTRPRVTSDKSRGTSTATSTTNSAEKFGDEDDDVPFNALEDIPRVSSKISDEYPDYDNDSQPPRAPTGLLRPRLTQQGSPRPTQSRLLTPVTSNFLRPRPVTFPFTSVAPLTPSSPSLVNSPSPAPPRVPVRGVTTPSNSPFSSSFSTFSFNRLPDTQSTHAPASVSPTHSGTSFFTSPRPPVTSSFSPLRITSPGPFPFTSPRSSFFNSPRPAQFPSSTSVSLESPNTASFTTPSTPLFTTPSPLLFNNPSLTGFTPSDPSQFTSSPSRPTSATPTQFGFRHSQFPSPNPVQFSSPVPFQVTSLSPTQFSSLPSQSTSPRSFQSTSPRSFQSTSPRSFQSTSPRSFQSTSPRSFQSTSPRSFQSTSPPSFQSTSPRSFQPTSQQSFQSTSPRPFQITSPSPNQFSSPGPSRFSTSRPTLFTNSHSPFLDPVTTPHPSFVSSSAPTFLPSSRPGGQPFTNINTQKPPHTGFSLESFNPGSPFFNSLKLGVPSQSVERNQGSHRSTNSQEVDRQRGRSQTSKALVSPPGQVFSTRRPPQVVPSPPPPTLPPLPILSRPSSSSPSQRGFSSSPAVFSRPTLPRFSTTPTPSSSPFTPSHTTFNFRPLSSTTTTFPPSFASITTNPTSQSSVSPTHFTVNRNNNNIQGARGQPNEPRPTTFSPPRRVVPGNTFQFLMHHNDHNTDILRNGVTSTPQPTTTLTSPPFFRFFSTTRATRTPSTLRAISQPTQPVTSTEPPGVNSFQSFRVPVPITSSSLPSTQPNPNTFQNTFQSSRISSTPKTLASVRASPPSTTFQNSVNRGTSDPRQSIGNNFVGHVTNSPTLTPLPPRTTTTSPFFAAFGRLQTSAPGDKFTNTFDGASAFGLRAAPPILATTLTPSLPRPTTPRRHIFKASTTRLTTTPAPDTFRPTTTTPPRVTTFRGPFPSQTFTTSSPLSTTRLYNFVNNISPVRRQSSSFTTTPSPNTRPQTTLKSITRGPSTSRFNFSPSTTPRPVSSQRVVTTRSPPVTSPKPNRVLSSTIQPQFKSVRATRQPSRTPSFSVNNVAKQLLKPFTTSRPSPGGKTSSISQAGQTNNSETIPRSFQPLAPISGKSFIFVRNGNNEYRVVWD</sequence>
<feature type="region of interest" description="Disordered" evidence="1">
    <location>
        <begin position="503"/>
        <end position="534"/>
    </location>
</feature>
<feature type="compositionally biased region" description="Polar residues" evidence="1">
    <location>
        <begin position="607"/>
        <end position="621"/>
    </location>
</feature>
<feature type="compositionally biased region" description="Polar residues" evidence="1">
    <location>
        <begin position="208"/>
        <end position="219"/>
    </location>
</feature>
<feature type="compositionally biased region" description="Polar residues" evidence="1">
    <location>
        <begin position="1178"/>
        <end position="1195"/>
    </location>
</feature>
<feature type="region of interest" description="Disordered" evidence="1">
    <location>
        <begin position="641"/>
        <end position="1056"/>
    </location>
</feature>
<reference evidence="2" key="1">
    <citation type="journal article" date="2021" name="Sci. Adv.">
        <title>The American lobster genome reveals insights on longevity, neural, and immune adaptations.</title>
        <authorList>
            <person name="Polinski J.M."/>
            <person name="Zimin A.V."/>
            <person name="Clark K.F."/>
            <person name="Kohn A.B."/>
            <person name="Sadowski N."/>
            <person name="Timp W."/>
            <person name="Ptitsyn A."/>
            <person name="Khanna P."/>
            <person name="Romanova D.Y."/>
            <person name="Williams P."/>
            <person name="Greenwood S.J."/>
            <person name="Moroz L.L."/>
            <person name="Walt D.R."/>
            <person name="Bodnar A.G."/>
        </authorList>
    </citation>
    <scope>NUCLEOTIDE SEQUENCE</scope>
    <source>
        <strain evidence="2">GMGI-L3</strain>
    </source>
</reference>
<feature type="compositionally biased region" description="Polar residues" evidence="1">
    <location>
        <begin position="465"/>
        <end position="482"/>
    </location>
</feature>
<feature type="region of interest" description="Disordered" evidence="1">
    <location>
        <begin position="1439"/>
        <end position="1471"/>
    </location>
</feature>
<dbReference type="Proteomes" id="UP000747542">
    <property type="component" value="Unassembled WGS sequence"/>
</dbReference>
<feature type="region of interest" description="Disordered" evidence="1">
    <location>
        <begin position="208"/>
        <end position="227"/>
    </location>
</feature>
<feature type="region of interest" description="Disordered" evidence="1">
    <location>
        <begin position="1340"/>
        <end position="1426"/>
    </location>
</feature>
<evidence type="ECO:0000313" key="3">
    <source>
        <dbReference type="Proteomes" id="UP000747542"/>
    </source>
</evidence>
<accession>A0A8J5TU03</accession>
<feature type="compositionally biased region" description="Polar residues" evidence="1">
    <location>
        <begin position="1356"/>
        <end position="1394"/>
    </location>
</feature>
<feature type="compositionally biased region" description="Polar residues" evidence="1">
    <location>
        <begin position="826"/>
        <end position="840"/>
    </location>
</feature>
<feature type="region of interest" description="Disordered" evidence="1">
    <location>
        <begin position="289"/>
        <end position="482"/>
    </location>
</feature>
<feature type="region of interest" description="Disordered" evidence="1">
    <location>
        <begin position="122"/>
        <end position="142"/>
    </location>
</feature>
<feature type="region of interest" description="Disordered" evidence="1">
    <location>
        <begin position="1172"/>
        <end position="1195"/>
    </location>
</feature>
<feature type="compositionally biased region" description="Polar residues" evidence="1">
    <location>
        <begin position="1403"/>
        <end position="1426"/>
    </location>
</feature>
<feature type="compositionally biased region" description="Polar residues" evidence="1">
    <location>
        <begin position="548"/>
        <end position="579"/>
    </location>
</feature>
<protein>
    <submittedName>
        <fullName evidence="2">Putative extensin-2-like 1</fullName>
    </submittedName>
</protein>